<evidence type="ECO:0000256" key="1">
    <source>
        <dbReference type="SAM" id="MobiDB-lite"/>
    </source>
</evidence>
<sequence>MCVLFLIKVHDPFTLVTFVIDNYVTLVTLVFPGMARGRGRGKSSGRSNPAIRVSMPTIPKPTIVSPQQGGTPTNTSTQSINPTISETPPATSNQSNLIGQHFSTQSNSIGMARGRGRGKSLGRSNPAIRVSMPTIPKPTIVSPQQGGTPTNTSTQSISPTISETPPATSNQSNLIAQHFSTQSNSTGHTSRVAECESNSSHTRTLVFLTSAGLEPSQICSSFISKSFKSDVDPNGINWKGVSTDVRNGYFGEFKKIFYWDVSISENEVKRHWMVKAALKYRNFISKIKKEGVRPGYVPENVWERWMQLWGSEKCIKKSEINSKNRRGGHEIAVGTHTGGSISIGEHRKKLAIEKGRDPTPIELHLHVHTHGHDGKSFVGERSRIVHEKYEEILQNNTVSQTDIDQREAYYQAAGGEKKRRIYGLGSEAKNYYGQNLCGSSSLPPPFSQSTSITNMDEFIKQMMPALTSHLVPIIVGQVQASITPSGNPSIVTPIVPPATNVDEVDPSISSDDRIP</sequence>
<evidence type="ECO:0000313" key="2">
    <source>
        <dbReference type="EMBL" id="KAH0738071.1"/>
    </source>
</evidence>
<feature type="region of interest" description="Disordered" evidence="1">
    <location>
        <begin position="493"/>
        <end position="515"/>
    </location>
</feature>
<feature type="compositionally biased region" description="Polar residues" evidence="1">
    <location>
        <begin position="141"/>
        <end position="170"/>
    </location>
</feature>
<protein>
    <submittedName>
        <fullName evidence="2">Uncharacterized protein</fullName>
    </submittedName>
</protein>
<keyword evidence="3" id="KW-1185">Reference proteome</keyword>
<dbReference type="Proteomes" id="UP000826656">
    <property type="component" value="Unassembled WGS sequence"/>
</dbReference>
<dbReference type="EMBL" id="JAIVGD010000028">
    <property type="protein sequence ID" value="KAH0738071.1"/>
    <property type="molecule type" value="Genomic_DNA"/>
</dbReference>
<evidence type="ECO:0000313" key="3">
    <source>
        <dbReference type="Proteomes" id="UP000826656"/>
    </source>
</evidence>
<organism evidence="2 3">
    <name type="scientific">Solanum tuberosum</name>
    <name type="common">Potato</name>
    <dbReference type="NCBI Taxonomy" id="4113"/>
    <lineage>
        <taxon>Eukaryota</taxon>
        <taxon>Viridiplantae</taxon>
        <taxon>Streptophyta</taxon>
        <taxon>Embryophyta</taxon>
        <taxon>Tracheophyta</taxon>
        <taxon>Spermatophyta</taxon>
        <taxon>Magnoliopsida</taxon>
        <taxon>eudicotyledons</taxon>
        <taxon>Gunneridae</taxon>
        <taxon>Pentapetalae</taxon>
        <taxon>asterids</taxon>
        <taxon>lamiids</taxon>
        <taxon>Solanales</taxon>
        <taxon>Solanaceae</taxon>
        <taxon>Solanoideae</taxon>
        <taxon>Solaneae</taxon>
        <taxon>Solanum</taxon>
    </lineage>
</organism>
<dbReference type="Pfam" id="PF03004">
    <property type="entry name" value="Transposase_24"/>
    <property type="match status" value="1"/>
</dbReference>
<feature type="region of interest" description="Disordered" evidence="1">
    <location>
        <begin position="107"/>
        <end position="170"/>
    </location>
</feature>
<reference evidence="2 3" key="1">
    <citation type="journal article" date="2021" name="bioRxiv">
        <title>Chromosome-scale and haplotype-resolved genome assembly of a tetraploid potato cultivar.</title>
        <authorList>
            <person name="Sun H."/>
            <person name="Jiao W.-B."/>
            <person name="Krause K."/>
            <person name="Campoy J.A."/>
            <person name="Goel M."/>
            <person name="Folz-Donahue K."/>
            <person name="Kukat C."/>
            <person name="Huettel B."/>
            <person name="Schneeberger K."/>
        </authorList>
    </citation>
    <scope>NUCLEOTIDE SEQUENCE [LARGE SCALE GENOMIC DNA]</scope>
    <source>
        <strain evidence="2">SolTubOtavaFocal</strain>
        <tissue evidence="2">Leaves</tissue>
    </source>
</reference>
<gene>
    <name evidence="2" type="ORF">KY290_036776</name>
</gene>
<proteinExistence type="predicted"/>
<dbReference type="InterPro" id="IPR004252">
    <property type="entry name" value="Probable_transposase_24"/>
</dbReference>
<accession>A0ABQ7TTP4</accession>
<comment type="caution">
    <text evidence="2">The sequence shown here is derived from an EMBL/GenBank/DDBJ whole genome shotgun (WGS) entry which is preliminary data.</text>
</comment>
<feature type="compositionally biased region" description="Polar residues" evidence="1">
    <location>
        <begin position="64"/>
        <end position="94"/>
    </location>
</feature>
<name>A0ABQ7TTP4_SOLTU</name>
<feature type="region of interest" description="Disordered" evidence="1">
    <location>
        <begin position="35"/>
        <end position="94"/>
    </location>
</feature>